<dbReference type="PRINTS" id="PR00724">
    <property type="entry name" value="CRBOXYPTASEC"/>
</dbReference>
<organism evidence="3 4">
    <name type="scientific">Pseudocohnilembus persalinus</name>
    <name type="common">Ciliate</name>
    <dbReference type="NCBI Taxonomy" id="266149"/>
    <lineage>
        <taxon>Eukaryota</taxon>
        <taxon>Sar</taxon>
        <taxon>Alveolata</taxon>
        <taxon>Ciliophora</taxon>
        <taxon>Intramacronucleata</taxon>
        <taxon>Oligohymenophorea</taxon>
        <taxon>Scuticociliatia</taxon>
        <taxon>Philasterida</taxon>
        <taxon>Pseudocohnilembidae</taxon>
        <taxon>Pseudocohnilembus</taxon>
    </lineage>
</organism>
<keyword evidence="2" id="KW-0645">Protease</keyword>
<keyword evidence="2" id="KW-0121">Carboxypeptidase</keyword>
<keyword evidence="2" id="KW-0732">Signal</keyword>
<dbReference type="Pfam" id="PF00450">
    <property type="entry name" value="Peptidase_S10"/>
    <property type="match status" value="1"/>
</dbReference>
<evidence type="ECO:0000256" key="1">
    <source>
        <dbReference type="ARBA" id="ARBA00009431"/>
    </source>
</evidence>
<dbReference type="InParanoid" id="A0A0V0QV09"/>
<keyword evidence="2" id="KW-0378">Hydrolase</keyword>
<evidence type="ECO:0000313" key="4">
    <source>
        <dbReference type="Proteomes" id="UP000054937"/>
    </source>
</evidence>
<dbReference type="InterPro" id="IPR001563">
    <property type="entry name" value="Peptidase_S10"/>
</dbReference>
<dbReference type="AlphaFoldDB" id="A0A0V0QV09"/>
<dbReference type="GO" id="GO:0006508">
    <property type="term" value="P:proteolysis"/>
    <property type="evidence" value="ECO:0007669"/>
    <property type="project" value="UniProtKB-KW"/>
</dbReference>
<dbReference type="InterPro" id="IPR018202">
    <property type="entry name" value="Ser_caboxypep_ser_AS"/>
</dbReference>
<dbReference type="EC" id="3.4.16.-" evidence="2"/>
<dbReference type="Gene3D" id="3.40.50.1820">
    <property type="entry name" value="alpha/beta hydrolase"/>
    <property type="match status" value="1"/>
</dbReference>
<dbReference type="GO" id="GO:0004185">
    <property type="term" value="F:serine-type carboxypeptidase activity"/>
    <property type="evidence" value="ECO:0007669"/>
    <property type="project" value="UniProtKB-UniRule"/>
</dbReference>
<dbReference type="InterPro" id="IPR029058">
    <property type="entry name" value="AB_hydrolase_fold"/>
</dbReference>
<dbReference type="Proteomes" id="UP000054937">
    <property type="component" value="Unassembled WGS sequence"/>
</dbReference>
<comment type="similarity">
    <text evidence="1 2">Belongs to the peptidase S10 family.</text>
</comment>
<proteinExistence type="inferred from homology"/>
<dbReference type="OMA" id="GIQPWIN"/>
<protein>
    <recommendedName>
        <fullName evidence="2">Carboxypeptidase</fullName>
        <ecNumber evidence="2">3.4.16.-</ecNumber>
    </recommendedName>
</protein>
<evidence type="ECO:0000256" key="2">
    <source>
        <dbReference type="RuleBase" id="RU361156"/>
    </source>
</evidence>
<feature type="signal peptide" evidence="2">
    <location>
        <begin position="1"/>
        <end position="19"/>
    </location>
</feature>
<accession>A0A0V0QV09</accession>
<reference evidence="3 4" key="1">
    <citation type="journal article" date="2015" name="Sci. Rep.">
        <title>Genome of the facultative scuticociliatosis pathogen Pseudocohnilembus persalinus provides insight into its virulence through horizontal gene transfer.</title>
        <authorList>
            <person name="Xiong J."/>
            <person name="Wang G."/>
            <person name="Cheng J."/>
            <person name="Tian M."/>
            <person name="Pan X."/>
            <person name="Warren A."/>
            <person name="Jiang C."/>
            <person name="Yuan D."/>
            <person name="Miao W."/>
        </authorList>
    </citation>
    <scope>NUCLEOTIDE SEQUENCE [LARGE SCALE GENOMIC DNA]</scope>
    <source>
        <strain evidence="3">36N120E</strain>
    </source>
</reference>
<dbReference type="PANTHER" id="PTHR11802">
    <property type="entry name" value="SERINE PROTEASE FAMILY S10 SERINE CARBOXYPEPTIDASE"/>
    <property type="match status" value="1"/>
</dbReference>
<feature type="chain" id="PRO_5006773645" description="Carboxypeptidase" evidence="2">
    <location>
        <begin position="20"/>
        <end position="528"/>
    </location>
</feature>
<comment type="caution">
    <text evidence="3">The sequence shown here is derived from an EMBL/GenBank/DDBJ whole genome shotgun (WGS) entry which is preliminary data.</text>
</comment>
<name>A0A0V0QV09_PSEPJ</name>
<dbReference type="OrthoDB" id="443318at2759"/>
<gene>
    <name evidence="3" type="ORF">PPERSA_00023</name>
</gene>
<dbReference type="SUPFAM" id="SSF53474">
    <property type="entry name" value="alpha/beta-Hydrolases"/>
    <property type="match status" value="1"/>
</dbReference>
<dbReference type="EMBL" id="LDAU01000100">
    <property type="protein sequence ID" value="KRX06143.1"/>
    <property type="molecule type" value="Genomic_DNA"/>
</dbReference>
<sequence>MKLLLSILVVFLISQQINCAIKADIVTGIEDQVGGYSKTWYSGYLDVETDSHTFKSHYWFFPAQDVEPEKAPVLLWLNGGPGCSSLLGAIQENGPFMFKPDTTEFYVNEYSWNKESNVIYLESPGGVGFSTIGDNNKWTDDQTAQANLQSLLKFFEGFSEFKKLPFYIAGESYAGIYIPTLSKAILDHNKQVSNSKQINLKGFLVGNGCTSPDQCNTQSLIDPYMYGMLATQGFFSPQQLESYSKYCGDFFAPEMSKINSLECFATYYSQTLPVQNDLNVYNVIGLCYHQSTESISHLGYTCNEQQKKFSFPTAKWYEDAKNTFIDFAANNPEFVKEFSGLGYQQVEEVVLQKEILQRRLLSSDGEGGNTIPPCADAIGAITFFNKNEIKKALHVDEDIEWAMCSDSIKYARSVKGTYDLYPELIKQGLRIVIFSGDTDAIVATQGTINWVTSFVAEQKFQTTDAWRAWYTDGYYETKNRQNAGQVWETEGISLVTFKGCGHQVPMDNPLAAQTFYNHFINDTPLPAY</sequence>
<dbReference type="PROSITE" id="PS00131">
    <property type="entry name" value="CARBOXYPEPT_SER_SER"/>
    <property type="match status" value="1"/>
</dbReference>
<keyword evidence="4" id="KW-1185">Reference proteome</keyword>
<evidence type="ECO:0000313" key="3">
    <source>
        <dbReference type="EMBL" id="KRX06143.1"/>
    </source>
</evidence>
<dbReference type="PANTHER" id="PTHR11802:SF201">
    <property type="entry name" value="CARBOXYPEPTIDASE"/>
    <property type="match status" value="1"/>
</dbReference>